<dbReference type="AlphaFoldDB" id="A7N5K0"/>
<evidence type="ECO:0008006" key="12">
    <source>
        <dbReference type="Google" id="ProtNLM"/>
    </source>
</evidence>
<evidence type="ECO:0000313" key="10">
    <source>
        <dbReference type="EMBL" id="ABU74784.1"/>
    </source>
</evidence>
<evidence type="ECO:0000313" key="11">
    <source>
        <dbReference type="Proteomes" id="UP000008152"/>
    </source>
</evidence>
<keyword evidence="3" id="KW-1003">Cell membrane</keyword>
<accession>A7N5K0</accession>
<protein>
    <recommendedName>
        <fullName evidence="12">QacE family quaternary ammonium compound efflux SMR transporter</fullName>
    </recommendedName>
</protein>
<dbReference type="Proteomes" id="UP000008152">
    <property type="component" value="Chromosome II"/>
</dbReference>
<dbReference type="PANTHER" id="PTHR30561:SF1">
    <property type="entry name" value="MULTIDRUG TRANSPORTER EMRE"/>
    <property type="match status" value="1"/>
</dbReference>
<dbReference type="Pfam" id="PF00893">
    <property type="entry name" value="Multi_Drug_Res"/>
    <property type="match status" value="1"/>
</dbReference>
<keyword evidence="6 9" id="KW-0472">Membrane</keyword>
<feature type="transmembrane region" description="Helical" evidence="9">
    <location>
        <begin position="12"/>
        <end position="31"/>
    </location>
</feature>
<dbReference type="KEGG" id="vha:VIBHAR_06909"/>
<feature type="transmembrane region" description="Helical" evidence="9">
    <location>
        <begin position="43"/>
        <end position="60"/>
    </location>
</feature>
<feature type="transmembrane region" description="Helical" evidence="9">
    <location>
        <begin position="101"/>
        <end position="119"/>
    </location>
</feature>
<dbReference type="InterPro" id="IPR000390">
    <property type="entry name" value="Small_drug/metabolite_transptr"/>
</dbReference>
<evidence type="ECO:0000256" key="6">
    <source>
        <dbReference type="ARBA" id="ARBA00023136"/>
    </source>
</evidence>
<dbReference type="Gene3D" id="1.10.3730.20">
    <property type="match status" value="1"/>
</dbReference>
<sequence length="149" mass="16293">MLQFLLLQLRKGHLIFHGIIILFDINILTAFQNNRRRMITMSWFFLLLGVGAEALSHVALKATDGFSKPLPATLVLLGHLAAFVCLAQAMKGGMPVGIVHALWAGLAIVSVTLISQLVYRQHMDTSLWIGMALIAAGVMVINFSHGHAH</sequence>
<evidence type="ECO:0000256" key="1">
    <source>
        <dbReference type="ARBA" id="ARBA00004651"/>
    </source>
</evidence>
<keyword evidence="4 8" id="KW-0812">Transmembrane</keyword>
<dbReference type="InterPro" id="IPR045324">
    <property type="entry name" value="Small_multidrug_res"/>
</dbReference>
<dbReference type="GO" id="GO:0015297">
    <property type="term" value="F:antiporter activity"/>
    <property type="evidence" value="ECO:0007669"/>
    <property type="project" value="TreeGrafter"/>
</dbReference>
<evidence type="ECO:0000256" key="3">
    <source>
        <dbReference type="ARBA" id="ARBA00022475"/>
    </source>
</evidence>
<dbReference type="EMBL" id="CP000790">
    <property type="protein sequence ID" value="ABU74784.1"/>
    <property type="molecule type" value="Genomic_DNA"/>
</dbReference>
<evidence type="ECO:0000256" key="2">
    <source>
        <dbReference type="ARBA" id="ARBA00022448"/>
    </source>
</evidence>
<evidence type="ECO:0000256" key="4">
    <source>
        <dbReference type="ARBA" id="ARBA00022692"/>
    </source>
</evidence>
<feature type="transmembrane region" description="Helical" evidence="9">
    <location>
        <begin position="72"/>
        <end position="89"/>
    </location>
</feature>
<name>A7N5K0_VIBC1</name>
<comment type="similarity">
    <text evidence="7 8">Belongs to the drug/metabolite transporter (DMT) superfamily. Small multidrug resistance (SMR) (TC 2.A.7.1) family.</text>
</comment>
<proteinExistence type="inferred from homology"/>
<dbReference type="PATRIC" id="fig|338187.36.peg.5738"/>
<dbReference type="GO" id="GO:0031460">
    <property type="term" value="P:glycine betaine transport"/>
    <property type="evidence" value="ECO:0007669"/>
    <property type="project" value="TreeGrafter"/>
</dbReference>
<feature type="transmembrane region" description="Helical" evidence="9">
    <location>
        <begin position="125"/>
        <end position="143"/>
    </location>
</feature>
<keyword evidence="2" id="KW-0813">Transport</keyword>
<dbReference type="GO" id="GO:0015199">
    <property type="term" value="F:amino-acid betaine transmembrane transporter activity"/>
    <property type="evidence" value="ECO:0007669"/>
    <property type="project" value="TreeGrafter"/>
</dbReference>
<evidence type="ECO:0000256" key="5">
    <source>
        <dbReference type="ARBA" id="ARBA00022989"/>
    </source>
</evidence>
<dbReference type="GO" id="GO:0015220">
    <property type="term" value="F:choline transmembrane transporter activity"/>
    <property type="evidence" value="ECO:0007669"/>
    <property type="project" value="TreeGrafter"/>
</dbReference>
<reference evidence="10 11" key="1">
    <citation type="submission" date="2007-08" db="EMBL/GenBank/DDBJ databases">
        <authorList>
            <consortium name="The Vibrio harveyi Genome Sequencing Project"/>
            <person name="Bassler B."/>
            <person name="Clifton S.W."/>
            <person name="Fulton L."/>
            <person name="Delehaunty K."/>
            <person name="Fronick C."/>
            <person name="Harrison M."/>
            <person name="Markivic C."/>
            <person name="Fulton R."/>
            <person name="Tin-Wollam A.-M."/>
            <person name="Shah N."/>
            <person name="Pepin K."/>
            <person name="Nash W."/>
            <person name="Thiruvilangam P."/>
            <person name="Bhonagiri V."/>
            <person name="Waters C."/>
            <person name="Tu K.C."/>
            <person name="Irgon J."/>
            <person name="Wilson R.K."/>
        </authorList>
    </citation>
    <scope>NUCLEOTIDE SEQUENCE [LARGE SCALE GENOMIC DNA]</scope>
    <source>
        <strain evidence="11">ATCC BAA-1116 / BB120</strain>
    </source>
</reference>
<keyword evidence="5 9" id="KW-1133">Transmembrane helix</keyword>
<organism evidence="10 11">
    <name type="scientific">Vibrio campbellii (strain ATCC BAA-1116)</name>
    <dbReference type="NCBI Taxonomy" id="2902295"/>
    <lineage>
        <taxon>Bacteria</taxon>
        <taxon>Pseudomonadati</taxon>
        <taxon>Pseudomonadota</taxon>
        <taxon>Gammaproteobacteria</taxon>
        <taxon>Vibrionales</taxon>
        <taxon>Vibrionaceae</taxon>
        <taxon>Vibrio</taxon>
    </lineage>
</organism>
<dbReference type="InterPro" id="IPR037185">
    <property type="entry name" value="EmrE-like"/>
</dbReference>
<dbReference type="PANTHER" id="PTHR30561">
    <property type="entry name" value="SMR FAMILY PROTON-DEPENDENT DRUG EFFLUX TRANSPORTER SUGE"/>
    <property type="match status" value="1"/>
</dbReference>
<evidence type="ECO:0000256" key="9">
    <source>
        <dbReference type="SAM" id="Phobius"/>
    </source>
</evidence>
<evidence type="ECO:0000256" key="7">
    <source>
        <dbReference type="ARBA" id="ARBA00038032"/>
    </source>
</evidence>
<evidence type="ECO:0000256" key="8">
    <source>
        <dbReference type="RuleBase" id="RU003942"/>
    </source>
</evidence>
<dbReference type="SUPFAM" id="SSF103481">
    <property type="entry name" value="Multidrug resistance efflux transporter EmrE"/>
    <property type="match status" value="1"/>
</dbReference>
<dbReference type="GO" id="GO:0005886">
    <property type="term" value="C:plasma membrane"/>
    <property type="evidence" value="ECO:0007669"/>
    <property type="project" value="UniProtKB-SubCell"/>
</dbReference>
<gene>
    <name evidence="10" type="ordered locus">VIBHAR_06909</name>
</gene>
<comment type="subcellular location">
    <subcellularLocation>
        <location evidence="1 8">Cell membrane</location>
        <topology evidence="1 8">Multi-pass membrane protein</topology>
    </subcellularLocation>
</comment>